<dbReference type="InterPro" id="IPR004607">
    <property type="entry name" value="GART"/>
</dbReference>
<evidence type="ECO:0000256" key="2">
    <source>
        <dbReference type="ARBA" id="ARBA00022679"/>
    </source>
</evidence>
<evidence type="ECO:0000256" key="4">
    <source>
        <dbReference type="HAMAP-Rule" id="MF_01930"/>
    </source>
</evidence>
<feature type="binding site" evidence="4">
    <location>
        <position position="65"/>
    </location>
    <ligand>
        <name>(6R)-10-formyltetrahydrofolate</name>
        <dbReference type="ChEBI" id="CHEBI:195366"/>
    </ligand>
</feature>
<dbReference type="SUPFAM" id="SSF53328">
    <property type="entry name" value="Formyltransferase"/>
    <property type="match status" value="1"/>
</dbReference>
<evidence type="ECO:0000256" key="1">
    <source>
        <dbReference type="ARBA" id="ARBA00005054"/>
    </source>
</evidence>
<comment type="pathway">
    <text evidence="1 4">Purine metabolism; IMP biosynthesis via de novo pathway; N(2)-formyl-N(1)-(5-phospho-D-ribosyl)glycinamide from N(1)-(5-phospho-D-ribosyl)glycinamide (10-formyl THF route): step 1/1.</text>
</comment>
<accession>B8JDJ1</accession>
<protein>
    <recommendedName>
        <fullName evidence="4">Phosphoribosylglycinamide formyltransferase</fullName>
        <ecNumber evidence="4">2.1.2.2</ecNumber>
    </recommendedName>
    <alternativeName>
        <fullName evidence="4">5'-phosphoribosylglycinamide transformylase</fullName>
    </alternativeName>
    <alternativeName>
        <fullName evidence="4">GAR transformylase</fullName>
        <shortName evidence="4">GART</shortName>
    </alternativeName>
</protein>
<dbReference type="HOGENOM" id="CLU_038395_1_0_7"/>
<evidence type="ECO:0000256" key="3">
    <source>
        <dbReference type="ARBA" id="ARBA00022755"/>
    </source>
</evidence>
<feature type="active site" description="Proton donor" evidence="4">
    <location>
        <position position="117"/>
    </location>
</feature>
<feature type="binding site" evidence="4">
    <location>
        <begin position="90"/>
        <end position="93"/>
    </location>
    <ligand>
        <name>(6R)-10-formyltetrahydrofolate</name>
        <dbReference type="ChEBI" id="CHEBI:195366"/>
    </ligand>
</feature>
<keyword evidence="7" id="KW-1185">Reference proteome</keyword>
<dbReference type="KEGG" id="acp:A2cp1_2703"/>
<dbReference type="PANTHER" id="PTHR43369:SF2">
    <property type="entry name" value="PHOSPHORIBOSYLGLYCINAMIDE FORMYLTRANSFERASE"/>
    <property type="match status" value="1"/>
</dbReference>
<organism evidence="6 7">
    <name type="scientific">Anaeromyxobacter dehalogenans (strain ATCC BAA-258 / DSM 21875 / 2CP-1)</name>
    <dbReference type="NCBI Taxonomy" id="455488"/>
    <lineage>
        <taxon>Bacteria</taxon>
        <taxon>Pseudomonadati</taxon>
        <taxon>Myxococcota</taxon>
        <taxon>Myxococcia</taxon>
        <taxon>Myxococcales</taxon>
        <taxon>Cystobacterineae</taxon>
        <taxon>Anaeromyxobacteraceae</taxon>
        <taxon>Anaeromyxobacter</taxon>
    </lineage>
</organism>
<dbReference type="GO" id="GO:0006189">
    <property type="term" value="P:'de novo' IMP biosynthetic process"/>
    <property type="evidence" value="ECO:0007669"/>
    <property type="project" value="UniProtKB-UniRule"/>
</dbReference>
<proteinExistence type="inferred from homology"/>
<comment type="catalytic activity">
    <reaction evidence="4">
        <text>N(1)-(5-phospho-beta-D-ribosyl)glycinamide + (6R)-10-formyltetrahydrofolate = N(2)-formyl-N(1)-(5-phospho-beta-D-ribosyl)glycinamide + (6S)-5,6,7,8-tetrahydrofolate + H(+)</text>
        <dbReference type="Rhea" id="RHEA:15053"/>
        <dbReference type="ChEBI" id="CHEBI:15378"/>
        <dbReference type="ChEBI" id="CHEBI:57453"/>
        <dbReference type="ChEBI" id="CHEBI:143788"/>
        <dbReference type="ChEBI" id="CHEBI:147286"/>
        <dbReference type="ChEBI" id="CHEBI:195366"/>
        <dbReference type="EC" id="2.1.2.2"/>
    </reaction>
</comment>
<comment type="function">
    <text evidence="4">Catalyzes the transfer of a formyl group from 10-formyltetrahydrofolate to 5-phospho-ribosyl-glycinamide (GAR), producing 5-phospho-ribosyl-N-formylglycinamide (FGAR) and tetrahydrofolate.</text>
</comment>
<feature type="domain" description="Formyl transferase N-terminal" evidence="5">
    <location>
        <begin position="3"/>
        <end position="190"/>
    </location>
</feature>
<gene>
    <name evidence="4" type="primary">purN</name>
    <name evidence="6" type="ordered locus">A2cp1_2703</name>
</gene>
<dbReference type="CDD" id="cd08645">
    <property type="entry name" value="FMT_core_GART"/>
    <property type="match status" value="1"/>
</dbReference>
<dbReference type="Pfam" id="PF00551">
    <property type="entry name" value="Formyl_trans_N"/>
    <property type="match status" value="1"/>
</dbReference>
<evidence type="ECO:0000259" key="5">
    <source>
        <dbReference type="Pfam" id="PF00551"/>
    </source>
</evidence>
<dbReference type="Gene3D" id="3.40.50.170">
    <property type="entry name" value="Formyl transferase, N-terminal domain"/>
    <property type="match status" value="1"/>
</dbReference>
<feature type="site" description="Raises pKa of active site His" evidence="4">
    <location>
        <position position="153"/>
    </location>
</feature>
<comment type="similarity">
    <text evidence="4">Belongs to the GART family.</text>
</comment>
<dbReference type="UniPathway" id="UPA00074">
    <property type="reaction ID" value="UER00126"/>
</dbReference>
<dbReference type="RefSeq" id="WP_012633810.1">
    <property type="nucleotide sequence ID" value="NC_011891.1"/>
</dbReference>
<name>B8JDJ1_ANAD2</name>
<dbReference type="InterPro" id="IPR002376">
    <property type="entry name" value="Formyl_transf_N"/>
</dbReference>
<dbReference type="PANTHER" id="PTHR43369">
    <property type="entry name" value="PHOSPHORIBOSYLGLYCINAMIDE FORMYLTRANSFERASE"/>
    <property type="match status" value="1"/>
</dbReference>
<dbReference type="InterPro" id="IPR036477">
    <property type="entry name" value="Formyl_transf_N_sf"/>
</dbReference>
<keyword evidence="3 4" id="KW-0658">Purine biosynthesis</keyword>
<evidence type="ECO:0000313" key="7">
    <source>
        <dbReference type="Proteomes" id="UP000007089"/>
    </source>
</evidence>
<dbReference type="EC" id="2.1.2.2" evidence="4"/>
<keyword evidence="2 4" id="KW-0808">Transferase</keyword>
<dbReference type="NCBIfam" id="TIGR00639">
    <property type="entry name" value="PurN"/>
    <property type="match status" value="1"/>
</dbReference>
<dbReference type="HAMAP" id="MF_01930">
    <property type="entry name" value="PurN"/>
    <property type="match status" value="1"/>
</dbReference>
<sequence>MTRLGVLASGGGTNLQALLDACAAGRVDAQVAVVLSNVPGAGALERARRAGAPAEILPSKGVADRAAYDLTLVEALRAHRVDLVCLAGYMRLVTPGFLRAFGPDAASRGCPRVMNIHPGLLPSFPGLHAARQALEYGARIAGCTVHFVDEGTDTGPIIAQAVVPVLQGDDEAALSARIQAEEHRLYPQAVQWFAQGRLSLEGRRVRLDRCAPHGPSPLRNPPLEG</sequence>
<dbReference type="Proteomes" id="UP000007089">
    <property type="component" value="Chromosome"/>
</dbReference>
<dbReference type="EMBL" id="CP001359">
    <property type="protein sequence ID" value="ACL66040.1"/>
    <property type="molecule type" value="Genomic_DNA"/>
</dbReference>
<dbReference type="GO" id="GO:0005737">
    <property type="term" value="C:cytoplasm"/>
    <property type="evidence" value="ECO:0007669"/>
    <property type="project" value="TreeGrafter"/>
</dbReference>
<feature type="binding site" evidence="4">
    <location>
        <begin position="12"/>
        <end position="14"/>
    </location>
    <ligand>
        <name>N(1)-(5-phospho-beta-D-ribosyl)glycinamide</name>
        <dbReference type="ChEBI" id="CHEBI:143788"/>
    </ligand>
</feature>
<reference evidence="6" key="1">
    <citation type="submission" date="2009-01" db="EMBL/GenBank/DDBJ databases">
        <title>Complete sequence of Anaeromyxobacter dehalogenans 2CP-1.</title>
        <authorList>
            <consortium name="US DOE Joint Genome Institute"/>
            <person name="Lucas S."/>
            <person name="Copeland A."/>
            <person name="Lapidus A."/>
            <person name="Glavina del Rio T."/>
            <person name="Dalin E."/>
            <person name="Tice H."/>
            <person name="Bruce D."/>
            <person name="Goodwin L."/>
            <person name="Pitluck S."/>
            <person name="Saunders E."/>
            <person name="Brettin T."/>
            <person name="Detter J.C."/>
            <person name="Han C."/>
            <person name="Larimer F."/>
            <person name="Land M."/>
            <person name="Hauser L."/>
            <person name="Kyrpides N."/>
            <person name="Ovchinnikova G."/>
            <person name="Beliaev A.S."/>
            <person name="Richardson P."/>
        </authorList>
    </citation>
    <scope>NUCLEOTIDE SEQUENCE</scope>
    <source>
        <strain evidence="6">2CP-1</strain>
    </source>
</reference>
<feature type="binding site" evidence="4">
    <location>
        <position position="115"/>
    </location>
    <ligand>
        <name>(6R)-10-formyltetrahydrofolate</name>
        <dbReference type="ChEBI" id="CHEBI:195366"/>
    </ligand>
</feature>
<dbReference type="GO" id="GO:0004644">
    <property type="term" value="F:phosphoribosylglycinamide formyltransferase activity"/>
    <property type="evidence" value="ECO:0007669"/>
    <property type="project" value="UniProtKB-UniRule"/>
</dbReference>
<evidence type="ECO:0000313" key="6">
    <source>
        <dbReference type="EMBL" id="ACL66040.1"/>
    </source>
</evidence>
<dbReference type="AlphaFoldDB" id="B8JDJ1"/>